<gene>
    <name evidence="2" type="ORF">TL08_17610</name>
</gene>
<proteinExistence type="predicted"/>
<feature type="domain" description="Luciferase-like" evidence="1">
    <location>
        <begin position="12"/>
        <end position="287"/>
    </location>
</feature>
<dbReference type="EMBL" id="CP014859">
    <property type="protein sequence ID" value="AOS64322.1"/>
    <property type="molecule type" value="Genomic_DNA"/>
</dbReference>
<dbReference type="InterPro" id="IPR011251">
    <property type="entry name" value="Luciferase-like_dom"/>
</dbReference>
<dbReference type="RefSeq" id="WP_069850506.1">
    <property type="nucleotide sequence ID" value="NZ_CP014859.1"/>
</dbReference>
<evidence type="ECO:0000313" key="3">
    <source>
        <dbReference type="Proteomes" id="UP000095210"/>
    </source>
</evidence>
<keyword evidence="3" id="KW-1185">Reference proteome</keyword>
<evidence type="ECO:0000313" key="2">
    <source>
        <dbReference type="EMBL" id="AOS64322.1"/>
    </source>
</evidence>
<dbReference type="KEGG" id="ahm:TL08_17610"/>
<dbReference type="PANTHER" id="PTHR43244">
    <property type="match status" value="1"/>
</dbReference>
<organism evidence="2 3">
    <name type="scientific">Actinoalloteichus hymeniacidonis</name>
    <dbReference type="NCBI Taxonomy" id="340345"/>
    <lineage>
        <taxon>Bacteria</taxon>
        <taxon>Bacillati</taxon>
        <taxon>Actinomycetota</taxon>
        <taxon>Actinomycetes</taxon>
        <taxon>Pseudonocardiales</taxon>
        <taxon>Pseudonocardiaceae</taxon>
        <taxon>Actinoalloteichus</taxon>
    </lineage>
</organism>
<dbReference type="InterPro" id="IPR019910">
    <property type="entry name" value="Lucif-like_OxRdtase_MSMEG_4879"/>
</dbReference>
<dbReference type="InterPro" id="IPR050564">
    <property type="entry name" value="F420-G6PD/mer"/>
</dbReference>
<dbReference type="Gene3D" id="3.20.20.30">
    <property type="entry name" value="Luciferase-like domain"/>
    <property type="match status" value="1"/>
</dbReference>
<accession>A0AAC9MZQ7</accession>
<dbReference type="AlphaFoldDB" id="A0AAC9MZQ7"/>
<dbReference type="SUPFAM" id="SSF51679">
    <property type="entry name" value="Bacterial luciferase-like"/>
    <property type="match status" value="1"/>
</dbReference>
<dbReference type="Proteomes" id="UP000095210">
    <property type="component" value="Chromosome"/>
</dbReference>
<evidence type="ECO:0000259" key="1">
    <source>
        <dbReference type="Pfam" id="PF00296"/>
    </source>
</evidence>
<dbReference type="InterPro" id="IPR036661">
    <property type="entry name" value="Luciferase-like_sf"/>
</dbReference>
<name>A0AAC9MZQ7_9PSEU</name>
<sequence>MRIGTFFNGGDQRLPAVIERVRQARDAGLDSFYFPRLSSWDPITLAAISAGQVPGIDIGTGVALAQPHHPLTMAAQALTVQAAAAGRFTLGLGLGHRQIIEGSFGYSYDRPARYMREYLTALQPLLAGTEIDFRGELLTAAGRVTVPSVSRPSVLVAALGPMMLRLAGELASGTITVWAGPEYLGEHIVPTIRRAAEAAGQPEPRVVATVLVALTADPDTIRDSVAVQFGAAADFASYRSLLDRQGMAGLAETVVAGDETEVAAAFRAFADAGVTELLVAPIGTPAEQARTFEFAATQRRLLA</sequence>
<reference evidence="3" key="1">
    <citation type="submission" date="2016-03" db="EMBL/GenBank/DDBJ databases">
        <title>Complete genome sequence of the type strain Actinoalloteichus hymeniacidonis DSM 45092.</title>
        <authorList>
            <person name="Schaffert L."/>
            <person name="Albersmeier A."/>
            <person name="Winkler A."/>
            <person name="Kalinowski J."/>
            <person name="Zotchev S."/>
            <person name="Ruckert C."/>
        </authorList>
    </citation>
    <scope>NUCLEOTIDE SEQUENCE [LARGE SCALE GENOMIC DNA]</scope>
    <source>
        <strain evidence="3">HPA177(T) (DSM 45092(T))</strain>
    </source>
</reference>
<dbReference type="NCBIfam" id="TIGR03564">
    <property type="entry name" value="F420_MSMEG_4879"/>
    <property type="match status" value="1"/>
</dbReference>
<dbReference type="GO" id="GO:0016705">
    <property type="term" value="F:oxidoreductase activity, acting on paired donors, with incorporation or reduction of molecular oxygen"/>
    <property type="evidence" value="ECO:0007669"/>
    <property type="project" value="InterPro"/>
</dbReference>
<dbReference type="CDD" id="cd01097">
    <property type="entry name" value="Tetrahydromethanopterin_reductase"/>
    <property type="match status" value="1"/>
</dbReference>
<protein>
    <submittedName>
        <fullName evidence="2">F420-dependent oxidoreductase</fullName>
    </submittedName>
</protein>
<dbReference type="Pfam" id="PF00296">
    <property type="entry name" value="Bac_luciferase"/>
    <property type="match status" value="1"/>
</dbReference>
<dbReference type="PANTHER" id="PTHR43244:SF2">
    <property type="entry name" value="CONSERVED HYPOTHETICAL ALANINE AND PROLINE-RICH PROTEIN"/>
    <property type="match status" value="1"/>
</dbReference>